<gene>
    <name evidence="1" type="ORF">GCM10010833_33430</name>
</gene>
<accession>A0ABQ1JUD5</accession>
<reference evidence="2" key="1">
    <citation type="journal article" date="2019" name="Int. J. Syst. Evol. Microbiol.">
        <title>The Global Catalogue of Microorganisms (GCM) 10K type strain sequencing project: providing services to taxonomists for standard genome sequencing and annotation.</title>
        <authorList>
            <consortium name="The Broad Institute Genomics Platform"/>
            <consortium name="The Broad Institute Genome Sequencing Center for Infectious Disease"/>
            <person name="Wu L."/>
            <person name="Ma J."/>
        </authorList>
    </citation>
    <scope>NUCLEOTIDE SEQUENCE [LARGE SCALE GENOMIC DNA]</scope>
    <source>
        <strain evidence="2">CGMCC 1.12851</strain>
    </source>
</reference>
<evidence type="ECO:0008006" key="3">
    <source>
        <dbReference type="Google" id="ProtNLM"/>
    </source>
</evidence>
<organism evidence="1 2">
    <name type="scientific">Blastomonas aquatica</name>
    <dbReference type="NCBI Taxonomy" id="1510276"/>
    <lineage>
        <taxon>Bacteria</taxon>
        <taxon>Pseudomonadati</taxon>
        <taxon>Pseudomonadota</taxon>
        <taxon>Alphaproteobacteria</taxon>
        <taxon>Sphingomonadales</taxon>
        <taxon>Sphingomonadaceae</taxon>
        <taxon>Blastomonas</taxon>
    </lineage>
</organism>
<dbReference type="InterPro" id="IPR005331">
    <property type="entry name" value="Sulfotransferase"/>
</dbReference>
<keyword evidence="2" id="KW-1185">Reference proteome</keyword>
<sequence>MVHRFDNRLSLSNGKTHLSFELGGKLISYAYIRKNACKTFKIALGFENGADIREVSKAFPDRKGAHHDATIFVYRDPIERIMSLYRNKILEKKQNQDIMRSITSNLGVDEIDFETFITFCRLKVDPHTWSQRSHLKRINYTHAIKMDYLYEAMVSIVGAEHAAPFKQKNNSSTPVDITISQDSLSILHKIYADDFKMIKNIEKKDR</sequence>
<evidence type="ECO:0000313" key="2">
    <source>
        <dbReference type="Proteomes" id="UP000614261"/>
    </source>
</evidence>
<dbReference type="Pfam" id="PF03567">
    <property type="entry name" value="Sulfotransfer_2"/>
    <property type="match status" value="1"/>
</dbReference>
<evidence type="ECO:0000313" key="1">
    <source>
        <dbReference type="EMBL" id="GGB75520.1"/>
    </source>
</evidence>
<protein>
    <recommendedName>
        <fullName evidence="3">Sulfotransferase family protein</fullName>
    </recommendedName>
</protein>
<dbReference type="Proteomes" id="UP000614261">
    <property type="component" value="Unassembled WGS sequence"/>
</dbReference>
<proteinExistence type="predicted"/>
<comment type="caution">
    <text evidence="1">The sequence shown here is derived from an EMBL/GenBank/DDBJ whole genome shotgun (WGS) entry which is preliminary data.</text>
</comment>
<dbReference type="EMBL" id="BMGD01000008">
    <property type="protein sequence ID" value="GGB75520.1"/>
    <property type="molecule type" value="Genomic_DNA"/>
</dbReference>
<dbReference type="RefSeq" id="WP_188515596.1">
    <property type="nucleotide sequence ID" value="NZ_BMGD01000008.1"/>
</dbReference>
<name>A0ABQ1JUD5_9SPHN</name>